<dbReference type="SMART" id="SM00028">
    <property type="entry name" value="TPR"/>
    <property type="match status" value="5"/>
</dbReference>
<name>A0A210QQF7_MIZYE</name>
<sequence length="702" mass="78618">MTLGPATMFHACQEYLLLGKFDKCLSLPVDSSSLSLEITVLNNYLLLQSLRCAGHPTGVVDSCGNHVHRTLLRVIKHIGSDEDSDSTCTLKTDNESLFDIIFRRHTLSESPVNLTCIVSLFCIWSVLMRVTGDISKAMSCLSSCPLYFLDSVEADQSRGLFEIPFSLMLTSKTACGTDSETSQADKVRLLRGMFMFCIPDKREQSKLDLQEVIGTHLHPYTKYMLACLEYESGQYLDAIMLCSQASNTSVDSVKLRALHSSLLGACFSKLGKHHCAIEKYKEALTLDFTYLWPLYSLSLEYQSLGLHDPELESLNLLITALESEQRKERPSLLHQCLCPGHQQITLLQAQYRLAERCLQLHKFDAAYQRYLDVLSCLHHVENFKTGGSSEVRLPSVLQMYQEAEYSLLRAKQYTDCVLVCDKVLSCDAPSQGLSGYHSDQSQDQSILSSQTCSHGAQSLNVPSVVSGSQQRKRLRSHSGELSATIAKEDTRSMLYKADALIHMGQLDSATNCLERSLEPLSSLTIDSNTLSSQDTDAGSQPYSKRKRIDSDGTAVPCRSSPHSGGCPLLSIRHTAAQVYNHLGVAKSRCQNYKDALHYIRLSLQLYPYNDTVMYNLTAVLRSLQRQREGVTNWTKYRRLGAGSDSLQLANVLRRKKQQLRSLDTEVDIETDQGSMELVWDSVSDQQMLELDIECLEALIRTR</sequence>
<dbReference type="InterPro" id="IPR019734">
    <property type="entry name" value="TPR_rpt"/>
</dbReference>
<evidence type="ECO:0000256" key="1">
    <source>
        <dbReference type="PROSITE-ProRule" id="PRU00339"/>
    </source>
</evidence>
<protein>
    <submittedName>
        <fullName evidence="3">Uncharacterized protein</fullName>
    </submittedName>
</protein>
<dbReference type="InterPro" id="IPR039684">
    <property type="entry name" value="FANCG"/>
</dbReference>
<dbReference type="Gene3D" id="1.25.40.10">
    <property type="entry name" value="Tetratricopeptide repeat domain"/>
    <property type="match status" value="2"/>
</dbReference>
<dbReference type="PROSITE" id="PS50005">
    <property type="entry name" value="TPR"/>
    <property type="match status" value="1"/>
</dbReference>
<dbReference type="SUPFAM" id="SSF48452">
    <property type="entry name" value="TPR-like"/>
    <property type="match status" value="1"/>
</dbReference>
<reference evidence="3 4" key="1">
    <citation type="journal article" date="2017" name="Nat. Ecol. Evol.">
        <title>Scallop genome provides insights into evolution of bilaterian karyotype and development.</title>
        <authorList>
            <person name="Wang S."/>
            <person name="Zhang J."/>
            <person name="Jiao W."/>
            <person name="Li J."/>
            <person name="Xun X."/>
            <person name="Sun Y."/>
            <person name="Guo X."/>
            <person name="Huan P."/>
            <person name="Dong B."/>
            <person name="Zhang L."/>
            <person name="Hu X."/>
            <person name="Sun X."/>
            <person name="Wang J."/>
            <person name="Zhao C."/>
            <person name="Wang Y."/>
            <person name="Wang D."/>
            <person name="Huang X."/>
            <person name="Wang R."/>
            <person name="Lv J."/>
            <person name="Li Y."/>
            <person name="Zhang Z."/>
            <person name="Liu B."/>
            <person name="Lu W."/>
            <person name="Hui Y."/>
            <person name="Liang J."/>
            <person name="Zhou Z."/>
            <person name="Hou R."/>
            <person name="Li X."/>
            <person name="Liu Y."/>
            <person name="Li H."/>
            <person name="Ning X."/>
            <person name="Lin Y."/>
            <person name="Zhao L."/>
            <person name="Xing Q."/>
            <person name="Dou J."/>
            <person name="Li Y."/>
            <person name="Mao J."/>
            <person name="Guo H."/>
            <person name="Dou H."/>
            <person name="Li T."/>
            <person name="Mu C."/>
            <person name="Jiang W."/>
            <person name="Fu Q."/>
            <person name="Fu X."/>
            <person name="Miao Y."/>
            <person name="Liu J."/>
            <person name="Yu Q."/>
            <person name="Li R."/>
            <person name="Liao H."/>
            <person name="Li X."/>
            <person name="Kong Y."/>
            <person name="Jiang Z."/>
            <person name="Chourrout D."/>
            <person name="Li R."/>
            <person name="Bao Z."/>
        </authorList>
    </citation>
    <scope>NUCLEOTIDE SEQUENCE [LARGE SCALE GENOMIC DNA]</scope>
    <source>
        <strain evidence="3 4">PY_sf001</strain>
    </source>
</reference>
<evidence type="ECO:0000313" key="3">
    <source>
        <dbReference type="EMBL" id="OWF50959.1"/>
    </source>
</evidence>
<feature type="repeat" description="TPR" evidence="1">
    <location>
        <begin position="576"/>
        <end position="609"/>
    </location>
</feature>
<feature type="region of interest" description="Disordered" evidence="2">
    <location>
        <begin position="526"/>
        <end position="562"/>
    </location>
</feature>
<dbReference type="PANTHER" id="PTHR15254">
    <property type="entry name" value="FANCONI ANEMIA GROUP G PROTEIN FAMILY MEMBER"/>
    <property type="match status" value="1"/>
</dbReference>
<proteinExistence type="predicted"/>
<dbReference type="Proteomes" id="UP000242188">
    <property type="component" value="Unassembled WGS sequence"/>
</dbReference>
<dbReference type="InterPro" id="IPR011990">
    <property type="entry name" value="TPR-like_helical_dom_sf"/>
</dbReference>
<feature type="compositionally biased region" description="Polar residues" evidence="2">
    <location>
        <begin position="459"/>
        <end position="469"/>
    </location>
</feature>
<dbReference type="GO" id="GO:0036297">
    <property type="term" value="P:interstrand cross-link repair"/>
    <property type="evidence" value="ECO:0007669"/>
    <property type="project" value="InterPro"/>
</dbReference>
<dbReference type="AlphaFoldDB" id="A0A210QQF7"/>
<dbReference type="STRING" id="6573.A0A210QQF7"/>
<keyword evidence="4" id="KW-1185">Reference proteome</keyword>
<dbReference type="PANTHER" id="PTHR15254:SF2">
    <property type="entry name" value="FANCONI ANEMIA GROUP G PROTEIN"/>
    <property type="match status" value="1"/>
</dbReference>
<comment type="caution">
    <text evidence="3">The sequence shown here is derived from an EMBL/GenBank/DDBJ whole genome shotgun (WGS) entry which is preliminary data.</text>
</comment>
<accession>A0A210QQF7</accession>
<dbReference type="OrthoDB" id="6355951at2759"/>
<feature type="compositionally biased region" description="Polar residues" evidence="2">
    <location>
        <begin position="526"/>
        <end position="542"/>
    </location>
</feature>
<keyword evidence="1" id="KW-0802">TPR repeat</keyword>
<organism evidence="3 4">
    <name type="scientific">Mizuhopecten yessoensis</name>
    <name type="common">Japanese scallop</name>
    <name type="synonym">Patinopecten yessoensis</name>
    <dbReference type="NCBI Taxonomy" id="6573"/>
    <lineage>
        <taxon>Eukaryota</taxon>
        <taxon>Metazoa</taxon>
        <taxon>Spiralia</taxon>
        <taxon>Lophotrochozoa</taxon>
        <taxon>Mollusca</taxon>
        <taxon>Bivalvia</taxon>
        <taxon>Autobranchia</taxon>
        <taxon>Pteriomorphia</taxon>
        <taxon>Pectinida</taxon>
        <taxon>Pectinoidea</taxon>
        <taxon>Pectinidae</taxon>
        <taxon>Mizuhopecten</taxon>
    </lineage>
</organism>
<feature type="region of interest" description="Disordered" evidence="2">
    <location>
        <begin position="459"/>
        <end position="480"/>
    </location>
</feature>
<gene>
    <name evidence="3" type="ORF">KP79_PYT07482</name>
</gene>
<dbReference type="GO" id="GO:0043240">
    <property type="term" value="C:Fanconi anaemia nuclear complex"/>
    <property type="evidence" value="ECO:0007669"/>
    <property type="project" value="InterPro"/>
</dbReference>
<evidence type="ECO:0000256" key="2">
    <source>
        <dbReference type="SAM" id="MobiDB-lite"/>
    </source>
</evidence>
<dbReference type="EMBL" id="NEDP02002412">
    <property type="protein sequence ID" value="OWF50959.1"/>
    <property type="molecule type" value="Genomic_DNA"/>
</dbReference>
<evidence type="ECO:0000313" key="4">
    <source>
        <dbReference type="Proteomes" id="UP000242188"/>
    </source>
</evidence>